<dbReference type="PANTHER" id="PTHR24559">
    <property type="entry name" value="TRANSPOSON TY3-I GAG-POL POLYPROTEIN"/>
    <property type="match status" value="1"/>
</dbReference>
<dbReference type="Proteomes" id="UP000734854">
    <property type="component" value="Unassembled WGS sequence"/>
</dbReference>
<evidence type="ECO:0000313" key="1">
    <source>
        <dbReference type="EMBL" id="KAG6468905.1"/>
    </source>
</evidence>
<comment type="caution">
    <text evidence="1">The sequence shown here is derived from an EMBL/GenBank/DDBJ whole genome shotgun (WGS) entry which is preliminary data.</text>
</comment>
<dbReference type="InterPro" id="IPR053134">
    <property type="entry name" value="RNA-dir_DNA_polymerase"/>
</dbReference>
<dbReference type="Gene3D" id="3.30.70.270">
    <property type="match status" value="1"/>
</dbReference>
<organism evidence="1 2">
    <name type="scientific">Zingiber officinale</name>
    <name type="common">Ginger</name>
    <name type="synonym">Amomum zingiber</name>
    <dbReference type="NCBI Taxonomy" id="94328"/>
    <lineage>
        <taxon>Eukaryota</taxon>
        <taxon>Viridiplantae</taxon>
        <taxon>Streptophyta</taxon>
        <taxon>Embryophyta</taxon>
        <taxon>Tracheophyta</taxon>
        <taxon>Spermatophyta</taxon>
        <taxon>Magnoliopsida</taxon>
        <taxon>Liliopsida</taxon>
        <taxon>Zingiberales</taxon>
        <taxon>Zingiberaceae</taxon>
        <taxon>Zingiber</taxon>
    </lineage>
</organism>
<reference evidence="1 2" key="1">
    <citation type="submission" date="2020-08" db="EMBL/GenBank/DDBJ databases">
        <title>Plant Genome Project.</title>
        <authorList>
            <person name="Zhang R.-G."/>
        </authorList>
    </citation>
    <scope>NUCLEOTIDE SEQUENCE [LARGE SCALE GENOMIC DNA]</scope>
    <source>
        <tissue evidence="1">Rhizome</tissue>
    </source>
</reference>
<dbReference type="InterPro" id="IPR043502">
    <property type="entry name" value="DNA/RNA_pol_sf"/>
</dbReference>
<sequence length="154" mass="17799">MATHPRPYYMGLSFPNDEVCSRGQGGPLAWSPVEINTMPPSTPNCDHRITLLPRSAPVVVRPYRYPQLQKDEIERQCAQMLTQDKFPIPIEEELLDEHHGAQYFTKLDLRSGYHSIQMDLKDIEKIAFRTHHGHFKLLVMPSASPTPRQPFKHR</sequence>
<gene>
    <name evidence="1" type="ORF">ZIOFF_073600</name>
</gene>
<keyword evidence="2" id="KW-1185">Reference proteome</keyword>
<dbReference type="EMBL" id="JACMSC010000022">
    <property type="protein sequence ID" value="KAG6468905.1"/>
    <property type="molecule type" value="Genomic_DNA"/>
</dbReference>
<proteinExistence type="predicted"/>
<dbReference type="SUPFAM" id="SSF56672">
    <property type="entry name" value="DNA/RNA polymerases"/>
    <property type="match status" value="1"/>
</dbReference>
<protein>
    <recommendedName>
        <fullName evidence="3">Reverse transcriptase</fullName>
    </recommendedName>
</protein>
<dbReference type="InterPro" id="IPR043128">
    <property type="entry name" value="Rev_trsase/Diguanyl_cyclase"/>
</dbReference>
<dbReference type="Gene3D" id="3.10.10.10">
    <property type="entry name" value="HIV Type 1 Reverse Transcriptase, subunit A, domain 1"/>
    <property type="match status" value="1"/>
</dbReference>
<name>A0A8J5C7L7_ZINOF</name>
<accession>A0A8J5C7L7</accession>
<dbReference type="PANTHER" id="PTHR24559:SF452">
    <property type="entry name" value="INTEGRASE CATALYTIC DOMAIN-CONTAINING PROTEIN"/>
    <property type="match status" value="1"/>
</dbReference>
<evidence type="ECO:0000313" key="2">
    <source>
        <dbReference type="Proteomes" id="UP000734854"/>
    </source>
</evidence>
<dbReference type="AlphaFoldDB" id="A0A8J5C7L7"/>
<evidence type="ECO:0008006" key="3">
    <source>
        <dbReference type="Google" id="ProtNLM"/>
    </source>
</evidence>